<dbReference type="GO" id="GO:0003677">
    <property type="term" value="F:DNA binding"/>
    <property type="evidence" value="ECO:0007669"/>
    <property type="project" value="UniProtKB-KW"/>
</dbReference>
<reference evidence="6 7" key="1">
    <citation type="submission" date="2018-09" db="EMBL/GenBank/DDBJ databases">
        <title>Characterization of the phylogenetic diversity of five novel species belonging to the genus Bifidobacterium.</title>
        <authorList>
            <person name="Lugli G.A."/>
            <person name="Duranti S."/>
            <person name="Milani C."/>
        </authorList>
    </citation>
    <scope>NUCLEOTIDE SEQUENCE [LARGE SCALE GENOMIC DNA]</scope>
    <source>
        <strain evidence="6 7">2020B</strain>
    </source>
</reference>
<dbReference type="InterPro" id="IPR036388">
    <property type="entry name" value="WH-like_DNA-bd_sf"/>
</dbReference>
<dbReference type="InterPro" id="IPR016032">
    <property type="entry name" value="Sig_transdc_resp-reg_C-effctor"/>
</dbReference>
<dbReference type="CDD" id="cd06170">
    <property type="entry name" value="LuxR_C_like"/>
    <property type="match status" value="1"/>
</dbReference>
<dbReference type="PROSITE" id="PS50043">
    <property type="entry name" value="HTH_LUXR_2"/>
    <property type="match status" value="1"/>
</dbReference>
<dbReference type="Gene3D" id="1.10.10.10">
    <property type="entry name" value="Winged helix-like DNA-binding domain superfamily/Winged helix DNA-binding domain"/>
    <property type="match status" value="1"/>
</dbReference>
<dbReference type="PANTHER" id="PTHR43214">
    <property type="entry name" value="TWO-COMPONENT RESPONSE REGULATOR"/>
    <property type="match status" value="1"/>
</dbReference>
<evidence type="ECO:0000256" key="2">
    <source>
        <dbReference type="ARBA" id="ARBA00023125"/>
    </source>
</evidence>
<proteinExistence type="predicted"/>
<dbReference type="PRINTS" id="PR00038">
    <property type="entry name" value="HTHLUXR"/>
</dbReference>
<dbReference type="SUPFAM" id="SSF46894">
    <property type="entry name" value="C-terminal effector domain of the bipartite response regulators"/>
    <property type="match status" value="1"/>
</dbReference>
<keyword evidence="1 3" id="KW-0597">Phosphoprotein</keyword>
<name>A0A430F8Q5_9BIFI</name>
<sequence length="223" mass="24134">MAGTDETAEIHIAIVDNDAMVGRMLGELLAMLDPHMITDYCWRTGEEAVDSCMALLEEGRLPDVLISDLEMPVMGGIDVARAIRHVTSHMGILLITAFTTSQSIEMAAQSGAQGLVYKDSSNEELLDAVRLAAQGLPVDSRFPTCEQSHANLLSQPTATIPALSAMQCTIIRMCADGLSTAEIARMLDIRESSVNEHVKRAMGKFGVHTRAHLIAMCIRKGLI</sequence>
<dbReference type="InterPro" id="IPR011006">
    <property type="entry name" value="CheY-like_superfamily"/>
</dbReference>
<evidence type="ECO:0000259" key="4">
    <source>
        <dbReference type="PROSITE" id="PS50043"/>
    </source>
</evidence>
<dbReference type="GO" id="GO:0000160">
    <property type="term" value="P:phosphorelay signal transduction system"/>
    <property type="evidence" value="ECO:0007669"/>
    <property type="project" value="InterPro"/>
</dbReference>
<dbReference type="InterPro" id="IPR001789">
    <property type="entry name" value="Sig_transdc_resp-reg_receiver"/>
</dbReference>
<comment type="caution">
    <text evidence="6">The sequence shown here is derived from an EMBL/GenBank/DDBJ whole genome shotgun (WGS) entry which is preliminary data.</text>
</comment>
<dbReference type="InterPro" id="IPR000792">
    <property type="entry name" value="Tscrpt_reg_LuxR_C"/>
</dbReference>
<dbReference type="EMBL" id="QXGI01000002">
    <property type="protein sequence ID" value="RSX49211.1"/>
    <property type="molecule type" value="Genomic_DNA"/>
</dbReference>
<protein>
    <submittedName>
        <fullName evidence="6">DNA-binding response regulator</fullName>
    </submittedName>
</protein>
<evidence type="ECO:0000313" key="6">
    <source>
        <dbReference type="EMBL" id="RSX49211.1"/>
    </source>
</evidence>
<dbReference type="PROSITE" id="PS00622">
    <property type="entry name" value="HTH_LUXR_1"/>
    <property type="match status" value="1"/>
</dbReference>
<dbReference type="AlphaFoldDB" id="A0A430F8Q5"/>
<dbReference type="PROSITE" id="PS50110">
    <property type="entry name" value="RESPONSE_REGULATORY"/>
    <property type="match status" value="1"/>
</dbReference>
<accession>A0A430F8Q5</accession>
<dbReference type="SUPFAM" id="SSF52172">
    <property type="entry name" value="CheY-like"/>
    <property type="match status" value="1"/>
</dbReference>
<dbReference type="OrthoDB" id="3231934at2"/>
<gene>
    <name evidence="6" type="ORF">D2E22_0631</name>
</gene>
<feature type="domain" description="HTH luxR-type" evidence="4">
    <location>
        <begin position="156"/>
        <end position="221"/>
    </location>
</feature>
<dbReference type="GO" id="GO:0006355">
    <property type="term" value="P:regulation of DNA-templated transcription"/>
    <property type="evidence" value="ECO:0007669"/>
    <property type="project" value="InterPro"/>
</dbReference>
<feature type="domain" description="Response regulatory" evidence="5">
    <location>
        <begin position="11"/>
        <end position="133"/>
    </location>
</feature>
<dbReference type="SMART" id="SM00448">
    <property type="entry name" value="REC"/>
    <property type="match status" value="1"/>
</dbReference>
<dbReference type="Gene3D" id="3.40.50.2300">
    <property type="match status" value="1"/>
</dbReference>
<evidence type="ECO:0000259" key="5">
    <source>
        <dbReference type="PROSITE" id="PS50110"/>
    </source>
</evidence>
<organism evidence="6 7">
    <name type="scientific">Bifidobacterium castoris</name>
    <dbReference type="NCBI Taxonomy" id="2306972"/>
    <lineage>
        <taxon>Bacteria</taxon>
        <taxon>Bacillati</taxon>
        <taxon>Actinomycetota</taxon>
        <taxon>Actinomycetes</taxon>
        <taxon>Bifidobacteriales</taxon>
        <taxon>Bifidobacteriaceae</taxon>
        <taxon>Bifidobacterium</taxon>
    </lineage>
</organism>
<dbReference type="CDD" id="cd17535">
    <property type="entry name" value="REC_NarL-like"/>
    <property type="match status" value="1"/>
</dbReference>
<dbReference type="Pfam" id="PF00072">
    <property type="entry name" value="Response_reg"/>
    <property type="match status" value="1"/>
</dbReference>
<keyword evidence="7" id="KW-1185">Reference proteome</keyword>
<dbReference type="Proteomes" id="UP000288052">
    <property type="component" value="Unassembled WGS sequence"/>
</dbReference>
<feature type="modified residue" description="4-aspartylphosphate" evidence="3">
    <location>
        <position position="68"/>
    </location>
</feature>
<evidence type="ECO:0000256" key="3">
    <source>
        <dbReference type="PROSITE-ProRule" id="PRU00169"/>
    </source>
</evidence>
<dbReference type="SMART" id="SM00421">
    <property type="entry name" value="HTH_LUXR"/>
    <property type="match status" value="1"/>
</dbReference>
<keyword evidence="2 6" id="KW-0238">DNA-binding</keyword>
<evidence type="ECO:0000313" key="7">
    <source>
        <dbReference type="Proteomes" id="UP000288052"/>
    </source>
</evidence>
<dbReference type="InterPro" id="IPR039420">
    <property type="entry name" value="WalR-like"/>
</dbReference>
<evidence type="ECO:0000256" key="1">
    <source>
        <dbReference type="ARBA" id="ARBA00022553"/>
    </source>
</evidence>
<dbReference type="InterPro" id="IPR058245">
    <property type="entry name" value="NreC/VraR/RcsB-like_REC"/>
</dbReference>
<dbReference type="Pfam" id="PF00196">
    <property type="entry name" value="GerE"/>
    <property type="match status" value="1"/>
</dbReference>